<dbReference type="EMBL" id="JABWMH010000004">
    <property type="protein sequence ID" value="NVD28879.1"/>
    <property type="molecule type" value="Genomic_DNA"/>
</dbReference>
<evidence type="ECO:0000259" key="1">
    <source>
        <dbReference type="Pfam" id="PF08818"/>
    </source>
</evidence>
<organism evidence="2 3">
    <name type="scientific">Parasphingorhabdus flavimaris</name>
    <dbReference type="NCBI Taxonomy" id="266812"/>
    <lineage>
        <taxon>Bacteria</taxon>
        <taxon>Pseudomonadati</taxon>
        <taxon>Pseudomonadota</taxon>
        <taxon>Alphaproteobacteria</taxon>
        <taxon>Sphingomonadales</taxon>
        <taxon>Sphingomonadaceae</taxon>
        <taxon>Parasphingorhabdus</taxon>
    </lineage>
</organism>
<name>A0ABX2N5C6_9SPHN</name>
<dbReference type="Proteomes" id="UP000652427">
    <property type="component" value="Unassembled WGS sequence"/>
</dbReference>
<dbReference type="RefSeq" id="WP_176280331.1">
    <property type="nucleotide sequence ID" value="NZ_JABWMH010000004.1"/>
</dbReference>
<dbReference type="Pfam" id="PF08818">
    <property type="entry name" value="DUF1801"/>
    <property type="match status" value="1"/>
</dbReference>
<evidence type="ECO:0000313" key="2">
    <source>
        <dbReference type="EMBL" id="NVD28879.1"/>
    </source>
</evidence>
<accession>A0ABX2N5C6</accession>
<sequence length="151" mass="17149">MTDEIPQHTLAAWKDFPDALAERLIALRQLVLEVAGDNPAIGPLEETLKWGEPAFLTSATGAGTTIRINRHKKRDDKYAFYVHCQTDLVERYRQLYRDRLNFDGNRAVVLDVKDELPVEAIRHCLAMALTYHLRDSGQAARSRADPVNPRP</sequence>
<reference evidence="2 3" key="1">
    <citation type="submission" date="2020-06" db="EMBL/GenBank/DDBJ databases">
        <authorList>
            <person name="Kim S.-J."/>
            <person name="Park S.-J."/>
        </authorList>
    </citation>
    <scope>NUCLEOTIDE SEQUENCE [LARGE SCALE GENOMIC DNA]</scope>
    <source>
        <strain evidence="2 3">SW-151</strain>
    </source>
</reference>
<feature type="domain" description="YdhG-like" evidence="1">
    <location>
        <begin position="22"/>
        <end position="128"/>
    </location>
</feature>
<evidence type="ECO:0000313" key="3">
    <source>
        <dbReference type="Proteomes" id="UP000652427"/>
    </source>
</evidence>
<protein>
    <submittedName>
        <fullName evidence="2">DUF1801 domain-containing protein</fullName>
    </submittedName>
</protein>
<gene>
    <name evidence="2" type="ORF">HUO14_13340</name>
</gene>
<dbReference type="InterPro" id="IPR014922">
    <property type="entry name" value="YdhG-like"/>
</dbReference>
<keyword evidence="3" id="KW-1185">Reference proteome</keyword>
<proteinExistence type="predicted"/>
<comment type="caution">
    <text evidence="2">The sequence shown here is derived from an EMBL/GenBank/DDBJ whole genome shotgun (WGS) entry which is preliminary data.</text>
</comment>
<dbReference type="SUPFAM" id="SSF159888">
    <property type="entry name" value="YdhG-like"/>
    <property type="match status" value="1"/>
</dbReference>